<dbReference type="EMBL" id="JACMYG010000055">
    <property type="protein sequence ID" value="MBC2693505.1"/>
    <property type="molecule type" value="Genomic_DNA"/>
</dbReference>
<organism evidence="1 2">
    <name type="scientific">Pseudomonas kielensis</name>
    <dbReference type="NCBI Taxonomy" id="2762577"/>
    <lineage>
        <taxon>Bacteria</taxon>
        <taxon>Pseudomonadati</taxon>
        <taxon>Pseudomonadota</taxon>
        <taxon>Gammaproteobacteria</taxon>
        <taxon>Pseudomonadales</taxon>
        <taxon>Pseudomonadaceae</taxon>
        <taxon>Pseudomonas</taxon>
    </lineage>
</organism>
<evidence type="ECO:0000313" key="2">
    <source>
        <dbReference type="Proteomes" id="UP000526003"/>
    </source>
</evidence>
<dbReference type="AlphaFoldDB" id="A0A7X1L0J0"/>
<reference evidence="1 2" key="1">
    <citation type="submission" date="2020-08" db="EMBL/GenBank/DDBJ databases">
        <title>Pseudomonas sp. nov.</title>
        <authorList>
            <person name="Gieschler S."/>
            <person name="Fiedler G."/>
            <person name="Brinks E."/>
            <person name="Boehnlein C."/>
            <person name="Franz C.M.A.P."/>
            <person name="Kabisch J."/>
        </authorList>
    </citation>
    <scope>NUCLEOTIDE SEQUENCE [LARGE SCALE GENOMIC DNA]</scope>
    <source>
        <strain evidence="1 2">MBT-1</strain>
    </source>
</reference>
<gene>
    <name evidence="1" type="ORF">H7995_27380</name>
</gene>
<accession>A0A7X1L0J0</accession>
<comment type="caution">
    <text evidence="1">The sequence shown here is derived from an EMBL/GenBank/DDBJ whole genome shotgun (WGS) entry which is preliminary data.</text>
</comment>
<name>A0A7X1L0J0_9PSED</name>
<evidence type="ECO:0000313" key="1">
    <source>
        <dbReference type="EMBL" id="MBC2693505.1"/>
    </source>
</evidence>
<protein>
    <submittedName>
        <fullName evidence="1">Uncharacterized protein</fullName>
    </submittedName>
</protein>
<proteinExistence type="predicted"/>
<dbReference type="Proteomes" id="UP000526003">
    <property type="component" value="Unassembled WGS sequence"/>
</dbReference>
<sequence>MSPISGVIHHAVANQTRVLSQDQLIEFQQVQKFGQVLAHQYCVRRFSLHFPEAFLALRSIRTQVDQVLAETQLTTDKPSLHVGQRITATARCMRLLDSRLARDLGIAGKMSELRELLEHELRPIPDRYGLPLLPCLSSDHLDSLTAILCNGIAVVSKIQGELNFFDYYDPFALTNLVSGKTLLTHYLAAKCGEHTAFFWAKRLGRDNHWLYTQEAERDEQMTGIVCEGAYQTILVSNVRIFGHKQHQVSINGKELKNHLILAVPTYTTPTRIDAMWREFRAALREALIDNCGIYANVSTPEFDNSLFMRNYDERTFQVSETKQYRSKLYGLWMWDLVNPCNKGGGLTIPKAMDILIPEAEELLARLAPGEKPYDSSTYKNYYDHAVKQITPKPTKRSPAPYLRDLDHYLTFGMAILGRRSSATHSY</sequence>
<keyword evidence="2" id="KW-1185">Reference proteome</keyword>
<dbReference type="RefSeq" id="WP_185819245.1">
    <property type="nucleotide sequence ID" value="NZ_JACMYG010000055.1"/>
</dbReference>